<dbReference type="PATRIC" id="fig|1514904.3.peg.3289"/>
<feature type="domain" description="Methyltransferase" evidence="2">
    <location>
        <begin position="51"/>
        <end position="148"/>
    </location>
</feature>
<evidence type="ECO:0000256" key="1">
    <source>
        <dbReference type="ARBA" id="ARBA00022691"/>
    </source>
</evidence>
<evidence type="ECO:0000313" key="3">
    <source>
        <dbReference type="EMBL" id="KPB01999.1"/>
    </source>
</evidence>
<reference evidence="3 4" key="1">
    <citation type="submission" date="2015-01" db="EMBL/GenBank/DDBJ databases">
        <title>Ahrensia donghaiensis sp. nov., a novel dimethylsulphoniopropionate-cleavage bacterium isolated from seawater and emended descriptions of the genus Ahrensia and Ahrensia kielensis.</title>
        <authorList>
            <person name="Liu J."/>
        </authorList>
    </citation>
    <scope>NUCLEOTIDE SEQUENCE [LARGE SCALE GENOMIC DNA]</scope>
    <source>
        <strain evidence="3 4">LZD062</strain>
    </source>
</reference>
<accession>A0A0M9GNZ2</accession>
<sequence length="192" mass="21166">MQQSSSRVMKQLHFIGGVIRSPQRLGAIAPTSAVVSDVIASHISSNSGLPVLELGPGTGPVTDAILRRGIAEKDIVAIEYDESFCNDWQARYPAATIIQGNALNLDQTLQHLGDQQFDCIVSGIPMLNFSQKDQAMFLETAFKRIAPGRPIIQITYGRRSPISVADSNIEMTASRRILRNLPPAKIWTYRKY</sequence>
<keyword evidence="1" id="KW-0949">S-adenosyl-L-methionine</keyword>
<dbReference type="InterPro" id="IPR041698">
    <property type="entry name" value="Methyltransf_25"/>
</dbReference>
<name>A0A0M9GNZ2_9HYPH</name>
<dbReference type="Pfam" id="PF13649">
    <property type="entry name" value="Methyltransf_25"/>
    <property type="match status" value="1"/>
</dbReference>
<evidence type="ECO:0000259" key="2">
    <source>
        <dbReference type="Pfam" id="PF13649"/>
    </source>
</evidence>
<dbReference type="AlphaFoldDB" id="A0A0M9GNZ2"/>
<dbReference type="CDD" id="cd02440">
    <property type="entry name" value="AdoMet_MTases"/>
    <property type="match status" value="1"/>
</dbReference>
<keyword evidence="4" id="KW-1185">Reference proteome</keyword>
<proteinExistence type="predicted"/>
<dbReference type="OrthoDB" id="9805585at2"/>
<dbReference type="EMBL" id="JXMU01000007">
    <property type="protein sequence ID" value="KPB01999.1"/>
    <property type="molecule type" value="Genomic_DNA"/>
</dbReference>
<dbReference type="GO" id="GO:0000179">
    <property type="term" value="F:rRNA (adenine-N6,N6-)-dimethyltransferase activity"/>
    <property type="evidence" value="ECO:0007669"/>
    <property type="project" value="InterPro"/>
</dbReference>
<dbReference type="STRING" id="1514904.SU32_06290"/>
<dbReference type="InterPro" id="IPR029063">
    <property type="entry name" value="SAM-dependent_MTases_sf"/>
</dbReference>
<dbReference type="SUPFAM" id="SSF53335">
    <property type="entry name" value="S-adenosyl-L-methionine-dependent methyltransferases"/>
    <property type="match status" value="1"/>
</dbReference>
<protein>
    <recommendedName>
        <fullName evidence="2">Methyltransferase domain-containing protein</fullName>
    </recommendedName>
</protein>
<evidence type="ECO:0000313" key="4">
    <source>
        <dbReference type="Proteomes" id="UP000038011"/>
    </source>
</evidence>
<gene>
    <name evidence="3" type="ORF">SU32_06290</name>
</gene>
<dbReference type="PROSITE" id="PS01131">
    <property type="entry name" value="RRNA_A_DIMETH"/>
    <property type="match status" value="1"/>
</dbReference>
<dbReference type="Proteomes" id="UP000038011">
    <property type="component" value="Unassembled WGS sequence"/>
</dbReference>
<dbReference type="Gene3D" id="3.40.50.150">
    <property type="entry name" value="Vaccinia Virus protein VP39"/>
    <property type="match status" value="1"/>
</dbReference>
<comment type="caution">
    <text evidence="3">The sequence shown here is derived from an EMBL/GenBank/DDBJ whole genome shotgun (WGS) entry which is preliminary data.</text>
</comment>
<dbReference type="InterPro" id="IPR020596">
    <property type="entry name" value="rRNA_Ade_Mease_Trfase_CS"/>
</dbReference>
<organism evidence="3 4">
    <name type="scientific">Ahrensia marina</name>
    <dbReference type="NCBI Taxonomy" id="1514904"/>
    <lineage>
        <taxon>Bacteria</taxon>
        <taxon>Pseudomonadati</taxon>
        <taxon>Pseudomonadota</taxon>
        <taxon>Alphaproteobacteria</taxon>
        <taxon>Hyphomicrobiales</taxon>
        <taxon>Ahrensiaceae</taxon>
        <taxon>Ahrensia</taxon>
    </lineage>
</organism>